<dbReference type="Gene3D" id="3.30.450.40">
    <property type="match status" value="1"/>
</dbReference>
<dbReference type="FunFam" id="3.30.70.270:FF:000001">
    <property type="entry name" value="Diguanylate cyclase domain protein"/>
    <property type="match status" value="1"/>
</dbReference>
<name>A0A2M7T9X2_9ACTN</name>
<organism evidence="2 3">
    <name type="scientific">Candidatus Aquicultor secundus</name>
    <dbReference type="NCBI Taxonomy" id="1973895"/>
    <lineage>
        <taxon>Bacteria</taxon>
        <taxon>Bacillati</taxon>
        <taxon>Actinomycetota</taxon>
        <taxon>Candidatus Aquicultoria</taxon>
        <taxon>Candidatus Aquicultorales</taxon>
        <taxon>Candidatus Aquicultoraceae</taxon>
        <taxon>Candidatus Aquicultor</taxon>
    </lineage>
</organism>
<protein>
    <recommendedName>
        <fullName evidence="1">GGDEF domain-containing protein</fullName>
    </recommendedName>
</protein>
<dbReference type="GO" id="GO:0043709">
    <property type="term" value="P:cell adhesion involved in single-species biofilm formation"/>
    <property type="evidence" value="ECO:0007669"/>
    <property type="project" value="TreeGrafter"/>
</dbReference>
<dbReference type="InterPro" id="IPR029787">
    <property type="entry name" value="Nucleotide_cyclase"/>
</dbReference>
<dbReference type="PANTHER" id="PTHR45138:SF9">
    <property type="entry name" value="DIGUANYLATE CYCLASE DGCM-RELATED"/>
    <property type="match status" value="1"/>
</dbReference>
<dbReference type="Pfam" id="PF00990">
    <property type="entry name" value="GGDEF"/>
    <property type="match status" value="1"/>
</dbReference>
<accession>A0A2M7T9X2</accession>
<dbReference type="Pfam" id="PF13185">
    <property type="entry name" value="GAF_2"/>
    <property type="match status" value="1"/>
</dbReference>
<dbReference type="InterPro" id="IPR050469">
    <property type="entry name" value="Diguanylate_Cyclase"/>
</dbReference>
<dbReference type="SUPFAM" id="SSF55781">
    <property type="entry name" value="GAF domain-like"/>
    <property type="match status" value="1"/>
</dbReference>
<dbReference type="InterPro" id="IPR003018">
    <property type="entry name" value="GAF"/>
</dbReference>
<dbReference type="PANTHER" id="PTHR45138">
    <property type="entry name" value="REGULATORY COMPONENTS OF SENSORY TRANSDUCTION SYSTEM"/>
    <property type="match status" value="1"/>
</dbReference>
<dbReference type="CDD" id="cd01949">
    <property type="entry name" value="GGDEF"/>
    <property type="match status" value="1"/>
</dbReference>
<reference evidence="3" key="1">
    <citation type="submission" date="2017-09" db="EMBL/GenBank/DDBJ databases">
        <title>Depth-based differentiation of microbial function through sediment-hosted aquifers and enrichment of novel symbionts in the deep terrestrial subsurface.</title>
        <authorList>
            <person name="Probst A.J."/>
            <person name="Ladd B."/>
            <person name="Jarett J.K."/>
            <person name="Geller-Mcgrath D.E."/>
            <person name="Sieber C.M.K."/>
            <person name="Emerson J.B."/>
            <person name="Anantharaman K."/>
            <person name="Thomas B.C."/>
            <person name="Malmstrom R."/>
            <person name="Stieglmeier M."/>
            <person name="Klingl A."/>
            <person name="Woyke T."/>
            <person name="Ryan C.M."/>
            <person name="Banfield J.F."/>
        </authorList>
    </citation>
    <scope>NUCLEOTIDE SEQUENCE [LARGE SCALE GENOMIC DNA]</scope>
</reference>
<feature type="domain" description="GGDEF" evidence="1">
    <location>
        <begin position="315"/>
        <end position="450"/>
    </location>
</feature>
<comment type="caution">
    <text evidence="2">The sequence shown here is derived from an EMBL/GenBank/DDBJ whole genome shotgun (WGS) entry which is preliminary data.</text>
</comment>
<dbReference type="InterPro" id="IPR043128">
    <property type="entry name" value="Rev_trsase/Diguanyl_cyclase"/>
</dbReference>
<evidence type="ECO:0000259" key="1">
    <source>
        <dbReference type="PROSITE" id="PS50887"/>
    </source>
</evidence>
<dbReference type="GO" id="GO:1902201">
    <property type="term" value="P:negative regulation of bacterial-type flagellum-dependent cell motility"/>
    <property type="evidence" value="ECO:0007669"/>
    <property type="project" value="TreeGrafter"/>
</dbReference>
<dbReference type="PROSITE" id="PS50887">
    <property type="entry name" value="GGDEF"/>
    <property type="match status" value="1"/>
</dbReference>
<dbReference type="Gene3D" id="3.30.70.270">
    <property type="match status" value="1"/>
</dbReference>
<dbReference type="AlphaFoldDB" id="A0A2M7T9X2"/>
<dbReference type="SMART" id="SM00267">
    <property type="entry name" value="GGDEF"/>
    <property type="match status" value="1"/>
</dbReference>
<evidence type="ECO:0000313" key="3">
    <source>
        <dbReference type="Proteomes" id="UP000230956"/>
    </source>
</evidence>
<sequence length="456" mass="50973">MKIIIIGGGRNETSTLQTLAETTSIEILGIVIEPYDEESIELAEAFNIPIVHDCGDLSEKTDIDLIVDLSEPDGVGKKNCDRKPVGVDVIDRSTAKLLCRLLQSESRSTYDLIDKLTREHWSLYEIGISLSSAKDLAEVSQKIVEQATVLTNAPASSLAIYDEEPDEMYFSASTGFRSGIAIQKSWKPRENGLTNYILNHKGPVTISNMDNHPEFHNPELVSEGVKSLIACALTLDEKVVGIIYVDDFNPRDFTEHDISIISLLSTYAAMAIEKAKLLEETRLLSITDDLTQLYNHRYLVQQLLTELSRAKRYQEPLSFIIMDIDNFKQYNDTHGHVKGNEVLKQLAALLKKVSRTYDIVSRYGGEEFTIVCPKTNKQNAFDFAERIRRMIENTEFPDAHTQPLGRITVSIGIAGFPDDTRDPLGLIDKADIALYLAKGSGRNCVCAYDEIEDTAM</sequence>
<dbReference type="SUPFAM" id="SSF55073">
    <property type="entry name" value="Nucleotide cyclase"/>
    <property type="match status" value="1"/>
</dbReference>
<dbReference type="EMBL" id="PFNG01000047">
    <property type="protein sequence ID" value="PIZ41674.1"/>
    <property type="molecule type" value="Genomic_DNA"/>
</dbReference>
<dbReference type="GO" id="GO:0052621">
    <property type="term" value="F:diguanylate cyclase activity"/>
    <property type="evidence" value="ECO:0007669"/>
    <property type="project" value="TreeGrafter"/>
</dbReference>
<dbReference type="SMART" id="SM00065">
    <property type="entry name" value="GAF"/>
    <property type="match status" value="1"/>
</dbReference>
<dbReference type="NCBIfam" id="TIGR00254">
    <property type="entry name" value="GGDEF"/>
    <property type="match status" value="1"/>
</dbReference>
<dbReference type="Proteomes" id="UP000230956">
    <property type="component" value="Unassembled WGS sequence"/>
</dbReference>
<gene>
    <name evidence="2" type="ORF">COY37_01995</name>
</gene>
<dbReference type="GO" id="GO:0005886">
    <property type="term" value="C:plasma membrane"/>
    <property type="evidence" value="ECO:0007669"/>
    <property type="project" value="TreeGrafter"/>
</dbReference>
<dbReference type="RefSeq" id="WP_286678463.1">
    <property type="nucleotide sequence ID" value="NZ_MNXI01000085.1"/>
</dbReference>
<dbReference type="InterPro" id="IPR000160">
    <property type="entry name" value="GGDEF_dom"/>
</dbReference>
<evidence type="ECO:0000313" key="2">
    <source>
        <dbReference type="EMBL" id="PIZ41674.1"/>
    </source>
</evidence>
<dbReference type="InterPro" id="IPR029016">
    <property type="entry name" value="GAF-like_dom_sf"/>
</dbReference>
<proteinExistence type="predicted"/>